<evidence type="ECO:0000259" key="4">
    <source>
        <dbReference type="PROSITE" id="PS50932"/>
    </source>
</evidence>
<proteinExistence type="predicted"/>
<dbReference type="Gene3D" id="3.40.50.2300">
    <property type="match status" value="2"/>
</dbReference>
<dbReference type="Pfam" id="PF00356">
    <property type="entry name" value="LacI"/>
    <property type="match status" value="1"/>
</dbReference>
<dbReference type="Pfam" id="PF13377">
    <property type="entry name" value="Peripla_BP_3"/>
    <property type="match status" value="1"/>
</dbReference>
<evidence type="ECO:0000256" key="3">
    <source>
        <dbReference type="ARBA" id="ARBA00023163"/>
    </source>
</evidence>
<dbReference type="GO" id="GO:0003700">
    <property type="term" value="F:DNA-binding transcription factor activity"/>
    <property type="evidence" value="ECO:0007669"/>
    <property type="project" value="TreeGrafter"/>
</dbReference>
<dbReference type="GO" id="GO:0000976">
    <property type="term" value="F:transcription cis-regulatory region binding"/>
    <property type="evidence" value="ECO:0007669"/>
    <property type="project" value="TreeGrafter"/>
</dbReference>
<organism evidence="5 6">
    <name type="scientific">Arthrobacter oryzae</name>
    <dbReference type="NCBI Taxonomy" id="409290"/>
    <lineage>
        <taxon>Bacteria</taxon>
        <taxon>Bacillati</taxon>
        <taxon>Actinomycetota</taxon>
        <taxon>Actinomycetes</taxon>
        <taxon>Micrococcales</taxon>
        <taxon>Micrococcaceae</taxon>
        <taxon>Arthrobacter</taxon>
    </lineage>
</organism>
<keyword evidence="1" id="KW-0805">Transcription regulation</keyword>
<reference evidence="5 6" key="1">
    <citation type="submission" date="2018-10" db="EMBL/GenBank/DDBJ databases">
        <title>Genomic Encyclopedia of Type Strains, Phase IV (KMG-IV): sequencing the most valuable type-strain genomes for metagenomic binning, comparative biology and taxonomic classification.</title>
        <authorList>
            <person name="Goeker M."/>
        </authorList>
    </citation>
    <scope>NUCLEOTIDE SEQUENCE [LARGE SCALE GENOMIC DNA]</scope>
    <source>
        <strain evidence="5 6">DSM 25586</strain>
    </source>
</reference>
<evidence type="ECO:0000313" key="6">
    <source>
        <dbReference type="Proteomes" id="UP000276055"/>
    </source>
</evidence>
<keyword evidence="3" id="KW-0804">Transcription</keyword>
<comment type="caution">
    <text evidence="5">The sequence shown here is derived from an EMBL/GenBank/DDBJ whole genome shotgun (WGS) entry which is preliminary data.</text>
</comment>
<dbReference type="Proteomes" id="UP000276055">
    <property type="component" value="Unassembled WGS sequence"/>
</dbReference>
<dbReference type="SMART" id="SM00354">
    <property type="entry name" value="HTH_LACI"/>
    <property type="match status" value="1"/>
</dbReference>
<dbReference type="InterPro" id="IPR000843">
    <property type="entry name" value="HTH_LacI"/>
</dbReference>
<evidence type="ECO:0000256" key="2">
    <source>
        <dbReference type="ARBA" id="ARBA00023125"/>
    </source>
</evidence>
<gene>
    <name evidence="5" type="ORF">C8D78_2963</name>
</gene>
<dbReference type="SUPFAM" id="SSF47413">
    <property type="entry name" value="lambda repressor-like DNA-binding domains"/>
    <property type="match status" value="1"/>
</dbReference>
<dbReference type="InterPro" id="IPR028082">
    <property type="entry name" value="Peripla_BP_I"/>
</dbReference>
<dbReference type="Gene3D" id="1.10.260.40">
    <property type="entry name" value="lambda repressor-like DNA-binding domains"/>
    <property type="match status" value="1"/>
</dbReference>
<dbReference type="CDD" id="cd06267">
    <property type="entry name" value="PBP1_LacI_sugar_binding-like"/>
    <property type="match status" value="1"/>
</dbReference>
<dbReference type="PROSITE" id="PS00356">
    <property type="entry name" value="HTH_LACI_1"/>
    <property type="match status" value="1"/>
</dbReference>
<dbReference type="RefSeq" id="WP_120954614.1">
    <property type="nucleotide sequence ID" value="NZ_RBIR01000007.1"/>
</dbReference>
<dbReference type="CDD" id="cd01392">
    <property type="entry name" value="HTH_LacI"/>
    <property type="match status" value="1"/>
</dbReference>
<dbReference type="PROSITE" id="PS50932">
    <property type="entry name" value="HTH_LACI_2"/>
    <property type="match status" value="1"/>
</dbReference>
<dbReference type="EMBL" id="RBIR01000007">
    <property type="protein sequence ID" value="RKR15443.1"/>
    <property type="molecule type" value="Genomic_DNA"/>
</dbReference>
<evidence type="ECO:0000256" key="1">
    <source>
        <dbReference type="ARBA" id="ARBA00023015"/>
    </source>
</evidence>
<dbReference type="OrthoDB" id="1938857at2"/>
<dbReference type="PANTHER" id="PTHR30146:SF155">
    <property type="entry name" value="ALANINE RACEMASE"/>
    <property type="match status" value="1"/>
</dbReference>
<keyword evidence="2" id="KW-0238">DNA-binding</keyword>
<evidence type="ECO:0000313" key="5">
    <source>
        <dbReference type="EMBL" id="RKR15443.1"/>
    </source>
</evidence>
<dbReference type="InterPro" id="IPR046335">
    <property type="entry name" value="LacI/GalR-like_sensor"/>
</dbReference>
<dbReference type="SUPFAM" id="SSF53822">
    <property type="entry name" value="Periplasmic binding protein-like I"/>
    <property type="match status" value="1"/>
</dbReference>
<accession>A0A495EFX0</accession>
<dbReference type="PANTHER" id="PTHR30146">
    <property type="entry name" value="LACI-RELATED TRANSCRIPTIONAL REPRESSOR"/>
    <property type="match status" value="1"/>
</dbReference>
<dbReference type="AlphaFoldDB" id="A0A495EFX0"/>
<name>A0A495EFX0_9MICC</name>
<dbReference type="InterPro" id="IPR010982">
    <property type="entry name" value="Lambda_DNA-bd_dom_sf"/>
</dbReference>
<protein>
    <submittedName>
        <fullName evidence="5">LacI family transcriptional regulator</fullName>
    </submittedName>
</protein>
<sequence length="345" mass="35874">MAVTISDVAQAAGVSKGAVSYALNGQPGVSPDTRERILSVAKDLGWKPSLRAKGLSSAKAYALGLVVARDPSLLGTDPFFPAFIAGIETALAEHDYTLVLSVATAPGAEERCYRKLVENGRVDGVILTDVRHDDSRIPLLLELKVPAVTVNRPDAGSPFPAVSVDESAGIIAAVEHLVALGHRRIAHVGGGQEYIHGRNRREAWEKALGAAGLPADLFAAADFTAAGGVAATAGLLRQADRPTAIVYANDLMATAGQSYAQSLGLSVPGDLSITGYDNAEFTQYLNPPLTTLATDPMLWGRVAAQVLLNQLTGAGRGEDTVLPAPRLVVRASTGPAPTDPGPARH</sequence>
<feature type="domain" description="HTH lacI-type" evidence="4">
    <location>
        <begin position="3"/>
        <end position="57"/>
    </location>
</feature>